<protein>
    <recommendedName>
        <fullName evidence="3">ABC transporter domain-containing protein</fullName>
    </recommendedName>
</protein>
<dbReference type="CDD" id="cd03230">
    <property type="entry name" value="ABC_DR_subfamily_A"/>
    <property type="match status" value="1"/>
</dbReference>
<dbReference type="EMBL" id="CAJPIZ010003400">
    <property type="protein sequence ID" value="CAG2106313.1"/>
    <property type="molecule type" value="Genomic_DNA"/>
</dbReference>
<dbReference type="EMBL" id="OC857975">
    <property type="protein sequence ID" value="CAD7625883.1"/>
    <property type="molecule type" value="Genomic_DNA"/>
</dbReference>
<evidence type="ECO:0000313" key="5">
    <source>
        <dbReference type="Proteomes" id="UP000759131"/>
    </source>
</evidence>
<dbReference type="GO" id="GO:0016887">
    <property type="term" value="F:ATP hydrolysis activity"/>
    <property type="evidence" value="ECO:0007669"/>
    <property type="project" value="InterPro"/>
</dbReference>
<dbReference type="InterPro" id="IPR003593">
    <property type="entry name" value="AAA+_ATPase"/>
</dbReference>
<dbReference type="PANTHER" id="PTHR43038:SF3">
    <property type="entry name" value="ABC TRANSPORTER G FAMILY MEMBER 20 ISOFORM X1"/>
    <property type="match status" value="1"/>
</dbReference>
<feature type="domain" description="ABC transporter" evidence="3">
    <location>
        <begin position="4"/>
        <end position="227"/>
    </location>
</feature>
<name>A0A7R9PYQ5_9ACAR</name>
<dbReference type="AlphaFoldDB" id="A0A7R9PYQ5"/>
<evidence type="ECO:0000259" key="3">
    <source>
        <dbReference type="PROSITE" id="PS50893"/>
    </source>
</evidence>
<accession>A0A7R9PYQ5</accession>
<reference evidence="4" key="1">
    <citation type="submission" date="2020-11" db="EMBL/GenBank/DDBJ databases">
        <authorList>
            <person name="Tran Van P."/>
        </authorList>
    </citation>
    <scope>NUCLEOTIDE SEQUENCE</scope>
</reference>
<dbReference type="InterPro" id="IPR017871">
    <property type="entry name" value="ABC_transporter-like_CS"/>
</dbReference>
<evidence type="ECO:0000313" key="4">
    <source>
        <dbReference type="EMBL" id="CAD7625883.1"/>
    </source>
</evidence>
<dbReference type="InterPro" id="IPR003439">
    <property type="entry name" value="ABC_transporter-like_ATP-bd"/>
</dbReference>
<dbReference type="SMART" id="SM00382">
    <property type="entry name" value="AAA"/>
    <property type="match status" value="1"/>
</dbReference>
<evidence type="ECO:0000256" key="1">
    <source>
        <dbReference type="ARBA" id="ARBA00022741"/>
    </source>
</evidence>
<dbReference type="PROSITE" id="PS50893">
    <property type="entry name" value="ABC_TRANSPORTER_2"/>
    <property type="match status" value="1"/>
</dbReference>
<dbReference type="Gene3D" id="3.40.50.300">
    <property type="entry name" value="P-loop containing nucleotide triphosphate hydrolases"/>
    <property type="match status" value="1"/>
</dbReference>
<proteinExistence type="predicted"/>
<keyword evidence="2" id="KW-0067">ATP-binding</keyword>
<feature type="non-terminal residue" evidence="4">
    <location>
        <position position="1"/>
    </location>
</feature>
<dbReference type="GO" id="GO:0005524">
    <property type="term" value="F:ATP binding"/>
    <property type="evidence" value="ECO:0007669"/>
    <property type="project" value="UniProtKB-KW"/>
</dbReference>
<dbReference type="Proteomes" id="UP000759131">
    <property type="component" value="Unassembled WGS sequence"/>
</dbReference>
<gene>
    <name evidence="4" type="ORF">OSB1V03_LOCUS6316</name>
</gene>
<organism evidence="4">
    <name type="scientific">Medioppia subpectinata</name>
    <dbReference type="NCBI Taxonomy" id="1979941"/>
    <lineage>
        <taxon>Eukaryota</taxon>
        <taxon>Metazoa</taxon>
        <taxon>Ecdysozoa</taxon>
        <taxon>Arthropoda</taxon>
        <taxon>Chelicerata</taxon>
        <taxon>Arachnida</taxon>
        <taxon>Acari</taxon>
        <taxon>Acariformes</taxon>
        <taxon>Sarcoptiformes</taxon>
        <taxon>Oribatida</taxon>
        <taxon>Brachypylina</taxon>
        <taxon>Oppioidea</taxon>
        <taxon>Oppiidae</taxon>
        <taxon>Medioppia</taxon>
    </lineage>
</organism>
<dbReference type="OrthoDB" id="6492489at2759"/>
<dbReference type="InterPro" id="IPR027417">
    <property type="entry name" value="P-loop_NTPase"/>
</dbReference>
<keyword evidence="1" id="KW-0547">Nucleotide-binding</keyword>
<evidence type="ECO:0000256" key="2">
    <source>
        <dbReference type="ARBA" id="ARBA00022840"/>
    </source>
</evidence>
<keyword evidence="5" id="KW-1185">Reference proteome</keyword>
<dbReference type="PANTHER" id="PTHR43038">
    <property type="entry name" value="ATP-BINDING CASSETTE, SUB-FAMILY H, MEMBER 1"/>
    <property type="match status" value="1"/>
</dbReference>
<dbReference type="PROSITE" id="PS00211">
    <property type="entry name" value="ABC_TRANSPORTER_1"/>
    <property type="match status" value="1"/>
</dbReference>
<sequence>MTAIAVNDVSYGYKTQSILSHIYARIPEHKIYGLLGPSGAGKTTLLRLILGRLKAESGSIRVFDSQPGVQNPVTGYMPQDTALCLSFTVSQTLIYFANIYRMSSNKFNERRGLLSSILQLPEENQLISQLSGGQQKRVSLALAFLNNPKLVILDEPTVGTDPLLGNSIWKYLHNCCAEGVSVVIVTHYIEEAALAHTVGIMRNGTLLEEGSPNDLLLKYRETNLENV</sequence>
<dbReference type="SUPFAM" id="SSF52540">
    <property type="entry name" value="P-loop containing nucleoside triphosphate hydrolases"/>
    <property type="match status" value="1"/>
</dbReference>
<dbReference type="Pfam" id="PF00005">
    <property type="entry name" value="ABC_tran"/>
    <property type="match status" value="1"/>
</dbReference>